<dbReference type="Gene3D" id="1.10.45.10">
    <property type="entry name" value="Vanillyl-alcohol Oxidase, Chain A, domain 4"/>
    <property type="match status" value="1"/>
</dbReference>
<comment type="caution">
    <text evidence="4">The sequence shown here is derived from an EMBL/GenBank/DDBJ whole genome shotgun (WGS) entry which is preliminary data.</text>
</comment>
<dbReference type="InterPro" id="IPR016166">
    <property type="entry name" value="FAD-bd_PCMH"/>
</dbReference>
<dbReference type="InterPro" id="IPR006094">
    <property type="entry name" value="Oxid_FAD_bind_N"/>
</dbReference>
<dbReference type="InterPro" id="IPR016171">
    <property type="entry name" value="Vanillyl_alc_oxidase_C-sub2"/>
</dbReference>
<dbReference type="PANTHER" id="PTHR43762:SF1">
    <property type="entry name" value="D-ARABINONO-1,4-LACTONE OXIDASE"/>
    <property type="match status" value="1"/>
</dbReference>
<dbReference type="InterPro" id="IPR007173">
    <property type="entry name" value="ALO_C"/>
</dbReference>
<gene>
    <name evidence="4" type="ORF">ACFSFY_01080</name>
</gene>
<dbReference type="Pfam" id="PF01565">
    <property type="entry name" value="FAD_binding_4"/>
    <property type="match status" value="1"/>
</dbReference>
<dbReference type="Proteomes" id="UP001597218">
    <property type="component" value="Unassembled WGS sequence"/>
</dbReference>
<evidence type="ECO:0000256" key="1">
    <source>
        <dbReference type="ARBA" id="ARBA00022630"/>
    </source>
</evidence>
<proteinExistence type="predicted"/>
<dbReference type="Pfam" id="PF04030">
    <property type="entry name" value="ALO"/>
    <property type="match status" value="1"/>
</dbReference>
<dbReference type="EMBL" id="JBHUGI010000002">
    <property type="protein sequence ID" value="MFD1926667.1"/>
    <property type="molecule type" value="Genomic_DNA"/>
</dbReference>
<dbReference type="Gene3D" id="3.30.43.10">
    <property type="entry name" value="Uridine Diphospho-n-acetylenolpyruvylglucosamine Reductase, domain 2"/>
    <property type="match status" value="1"/>
</dbReference>
<sequence length="440" mass="49680">MLSLKVFQKKAEWTNWAGNVKASPHYSYSPKNVSDVQEIIDSCRIRGQSLRVTGAAHSFSPIACPDNETMSLDHLSGLISYDSMAMEARLRAGTYLYDAVIQLGSVGMAFENMGDIQEQTIAGAVSTGTHGTGISLGSLSSQVVEWTWVDGYGQLRNHRRANDDLSKALSLSLGLLGVLVDVTIRTVPLYSLRAESCRYSYDDALTDWQDDVQTNRHLEWFYFPGTNTAQVKKTNIVPLVKQTRQSKAVDLVKNGLIETVAFKAISEICRVKPRMSRKMTAFSAKNVPIGIKEGIYYETLPSPRLVKFTEVEYAIPFNRFKECIEEIHTFLNAHPFYVHFPIECRTTTGEDAFLSPTQNEDSVFLAFHMYKGMDDGPFFKWVHKLMAGYGGRPHFGKKNDLTHGKLNRLYPNLHRFMDVRETNDPNGTFMNAYTRKLFMS</sequence>
<evidence type="ECO:0000313" key="4">
    <source>
        <dbReference type="EMBL" id="MFD1926667.1"/>
    </source>
</evidence>
<dbReference type="PIRSF" id="PIRSF000136">
    <property type="entry name" value="LGO_GLO"/>
    <property type="match status" value="1"/>
</dbReference>
<dbReference type="PROSITE" id="PS51387">
    <property type="entry name" value="FAD_PCMH"/>
    <property type="match status" value="1"/>
</dbReference>
<dbReference type="Gene3D" id="3.30.70.2520">
    <property type="match status" value="1"/>
</dbReference>
<evidence type="ECO:0000313" key="5">
    <source>
        <dbReference type="Proteomes" id="UP001597218"/>
    </source>
</evidence>
<dbReference type="RefSeq" id="WP_381535315.1">
    <property type="nucleotide sequence ID" value="NZ_JBHUGI010000002.1"/>
</dbReference>
<name>A0ABW4SCY3_9BACL</name>
<dbReference type="InterPro" id="IPR016169">
    <property type="entry name" value="FAD-bd_PCMH_sub2"/>
</dbReference>
<organism evidence="4 5">
    <name type="scientific">Sporosarcina siberiensis</name>
    <dbReference type="NCBI Taxonomy" id="1365606"/>
    <lineage>
        <taxon>Bacteria</taxon>
        <taxon>Bacillati</taxon>
        <taxon>Bacillota</taxon>
        <taxon>Bacilli</taxon>
        <taxon>Bacillales</taxon>
        <taxon>Caryophanaceae</taxon>
        <taxon>Sporosarcina</taxon>
    </lineage>
</organism>
<feature type="domain" description="FAD-binding PCMH-type" evidence="3">
    <location>
        <begin position="20"/>
        <end position="189"/>
    </location>
</feature>
<dbReference type="InterPro" id="IPR036318">
    <property type="entry name" value="FAD-bd_PCMH-like_sf"/>
</dbReference>
<keyword evidence="1" id="KW-0285">Flavoprotein</keyword>
<accession>A0ABW4SCY3</accession>
<evidence type="ECO:0000256" key="2">
    <source>
        <dbReference type="ARBA" id="ARBA00023002"/>
    </source>
</evidence>
<dbReference type="Gene3D" id="3.30.465.10">
    <property type="match status" value="1"/>
</dbReference>
<keyword evidence="2" id="KW-0560">Oxidoreductase</keyword>
<dbReference type="NCBIfam" id="TIGR01679">
    <property type="entry name" value="bact_FAD_ox"/>
    <property type="match status" value="1"/>
</dbReference>
<dbReference type="PANTHER" id="PTHR43762">
    <property type="entry name" value="L-GULONOLACTONE OXIDASE"/>
    <property type="match status" value="1"/>
</dbReference>
<protein>
    <submittedName>
        <fullName evidence="4">D-arabinono-1,4-lactone oxidase</fullName>
    </submittedName>
</protein>
<dbReference type="InterPro" id="IPR010031">
    <property type="entry name" value="FAD_lactone_oxidase-like"/>
</dbReference>
<dbReference type="InterPro" id="IPR016167">
    <property type="entry name" value="FAD-bd_PCMH_sub1"/>
</dbReference>
<keyword evidence="5" id="KW-1185">Reference proteome</keyword>
<reference evidence="5" key="1">
    <citation type="journal article" date="2019" name="Int. J. Syst. Evol. Microbiol.">
        <title>The Global Catalogue of Microorganisms (GCM) 10K type strain sequencing project: providing services to taxonomists for standard genome sequencing and annotation.</title>
        <authorList>
            <consortium name="The Broad Institute Genomics Platform"/>
            <consortium name="The Broad Institute Genome Sequencing Center for Infectious Disease"/>
            <person name="Wu L."/>
            <person name="Ma J."/>
        </authorList>
    </citation>
    <scope>NUCLEOTIDE SEQUENCE [LARGE SCALE GENOMIC DNA]</scope>
    <source>
        <strain evidence="5">CGMCC 4.7177</strain>
    </source>
</reference>
<dbReference type="SUPFAM" id="SSF56176">
    <property type="entry name" value="FAD-binding/transporter-associated domain-like"/>
    <property type="match status" value="1"/>
</dbReference>
<evidence type="ECO:0000259" key="3">
    <source>
        <dbReference type="PROSITE" id="PS51387"/>
    </source>
</evidence>